<gene>
    <name evidence="3" type="ORF">EWM64_g872</name>
</gene>
<reference evidence="3 4" key="1">
    <citation type="submission" date="2019-02" db="EMBL/GenBank/DDBJ databases">
        <title>Genome sequencing of the rare red list fungi Hericium alpestre (H. flagellum).</title>
        <authorList>
            <person name="Buettner E."/>
            <person name="Kellner H."/>
        </authorList>
    </citation>
    <scope>NUCLEOTIDE SEQUENCE [LARGE SCALE GENOMIC DNA]</scope>
    <source>
        <strain evidence="3 4">DSM 108284</strain>
    </source>
</reference>
<sequence>MSPFLLFIILFSFLYPGLTITLAIAAPAIRDTDLQNSTHVRNVSIFVGSIGFSILFIVSMLAFLRVTAQARHTRHSPHIHLPPYHTARTTRTQTHAVALRAHPDPSSSAVFEPSVAVEVEVVELTPLRAAHTADQVRRCAYDASSGSESSVESRRK</sequence>
<protein>
    <submittedName>
        <fullName evidence="3">Uncharacterized protein</fullName>
    </submittedName>
</protein>
<keyword evidence="1" id="KW-0812">Transmembrane</keyword>
<evidence type="ECO:0000313" key="4">
    <source>
        <dbReference type="Proteomes" id="UP000298061"/>
    </source>
</evidence>
<accession>A0A4Z0AA08</accession>
<dbReference type="AlphaFoldDB" id="A0A4Z0AA08"/>
<keyword evidence="2" id="KW-0732">Signal</keyword>
<comment type="caution">
    <text evidence="3">The sequence shown here is derived from an EMBL/GenBank/DDBJ whole genome shotgun (WGS) entry which is preliminary data.</text>
</comment>
<feature type="signal peptide" evidence="2">
    <location>
        <begin position="1"/>
        <end position="19"/>
    </location>
</feature>
<name>A0A4Z0AA08_9AGAM</name>
<organism evidence="3 4">
    <name type="scientific">Hericium alpestre</name>
    <dbReference type="NCBI Taxonomy" id="135208"/>
    <lineage>
        <taxon>Eukaryota</taxon>
        <taxon>Fungi</taxon>
        <taxon>Dikarya</taxon>
        <taxon>Basidiomycota</taxon>
        <taxon>Agaricomycotina</taxon>
        <taxon>Agaricomycetes</taxon>
        <taxon>Russulales</taxon>
        <taxon>Hericiaceae</taxon>
        <taxon>Hericium</taxon>
    </lineage>
</organism>
<keyword evidence="1" id="KW-1133">Transmembrane helix</keyword>
<evidence type="ECO:0000313" key="3">
    <source>
        <dbReference type="EMBL" id="TFY83141.1"/>
    </source>
</evidence>
<feature type="chain" id="PRO_5021314740" evidence="2">
    <location>
        <begin position="20"/>
        <end position="156"/>
    </location>
</feature>
<evidence type="ECO:0000256" key="1">
    <source>
        <dbReference type="SAM" id="Phobius"/>
    </source>
</evidence>
<keyword evidence="1" id="KW-0472">Membrane</keyword>
<keyword evidence="4" id="KW-1185">Reference proteome</keyword>
<evidence type="ECO:0000256" key="2">
    <source>
        <dbReference type="SAM" id="SignalP"/>
    </source>
</evidence>
<feature type="transmembrane region" description="Helical" evidence="1">
    <location>
        <begin position="41"/>
        <end position="64"/>
    </location>
</feature>
<dbReference type="EMBL" id="SFCI01000050">
    <property type="protein sequence ID" value="TFY83141.1"/>
    <property type="molecule type" value="Genomic_DNA"/>
</dbReference>
<proteinExistence type="predicted"/>
<dbReference type="Proteomes" id="UP000298061">
    <property type="component" value="Unassembled WGS sequence"/>
</dbReference>